<dbReference type="Proteomes" id="UP001058271">
    <property type="component" value="Chromosome"/>
</dbReference>
<dbReference type="RefSeq" id="WP_260725455.1">
    <property type="nucleotide sequence ID" value="NZ_BAAABS010000031.1"/>
</dbReference>
<evidence type="ECO:0000313" key="1">
    <source>
        <dbReference type="EMBL" id="UWZ36135.1"/>
    </source>
</evidence>
<accession>A0ABY5Z550</accession>
<protein>
    <recommendedName>
        <fullName evidence="3">Secreted protein</fullName>
    </recommendedName>
</protein>
<name>A0ABY5Z550_9ACTN</name>
<organism evidence="1 2">
    <name type="scientific">Dactylosporangium roseum</name>
    <dbReference type="NCBI Taxonomy" id="47989"/>
    <lineage>
        <taxon>Bacteria</taxon>
        <taxon>Bacillati</taxon>
        <taxon>Actinomycetota</taxon>
        <taxon>Actinomycetes</taxon>
        <taxon>Micromonosporales</taxon>
        <taxon>Micromonosporaceae</taxon>
        <taxon>Dactylosporangium</taxon>
    </lineage>
</organism>
<dbReference type="EMBL" id="CP073721">
    <property type="protein sequence ID" value="UWZ36135.1"/>
    <property type="molecule type" value="Genomic_DNA"/>
</dbReference>
<keyword evidence="2" id="KW-1185">Reference proteome</keyword>
<evidence type="ECO:0008006" key="3">
    <source>
        <dbReference type="Google" id="ProtNLM"/>
    </source>
</evidence>
<reference evidence="1" key="1">
    <citation type="submission" date="2021-04" db="EMBL/GenBank/DDBJ databases">
        <title>Biosynthetic gene clusters of Dactylosporangioum roseum.</title>
        <authorList>
            <person name="Hartkoorn R.C."/>
            <person name="Beaudoing E."/>
            <person name="Hot D."/>
            <person name="Moureu S."/>
        </authorList>
    </citation>
    <scope>NUCLEOTIDE SEQUENCE</scope>
    <source>
        <strain evidence="1">NRRL B-16295</strain>
    </source>
</reference>
<evidence type="ECO:0000313" key="2">
    <source>
        <dbReference type="Proteomes" id="UP001058271"/>
    </source>
</evidence>
<sequence>MNSSSFKAPLIAVAVVGALLLGFVIARTTAPSASSGTGPSGPAAATAIPSHSHGGAVAGDLAGLSLSASGFTLVPSTTSFAAGAQRQFSFRVMGPDGKPVTRFVLNHEKLMHFIVVRHDLTGFQHLHPEAAPDGTWTVPLTLPSPGIFRLYADFVTFDPAGQQLPLTLAVDATVAGDYVPVALPPAARTAEVGGFTVAMEGTPRVNATQPLSFRVLAGGSPVTDLERYLGAYGHLVVIREGDQGYLHVHPEDRLVGGAVKFWLSAPSPGRYRMYFEFQRSGAVHRAEFTVDVTS</sequence>
<proteinExistence type="predicted"/>
<gene>
    <name evidence="1" type="ORF">Drose_34595</name>
</gene>